<dbReference type="EMBL" id="ASPP01014817">
    <property type="protein sequence ID" value="ETO18505.1"/>
    <property type="molecule type" value="Genomic_DNA"/>
</dbReference>
<sequence>MTESNIASFFNNGNPNQPPAYSMLANKKNNVSNHASTHLLAGGLSALVRSQSRNVYPFLTYCFVYPRIPDIQHMQLVDQPLPPVEEFGIHPDTNSEEEAIQYVTAKRSEESKRISLLIQQQKKNQGNIKKKKTTVDKIEADVKPDDERELEVLEIIRIEQEKMKREKEGEKEGVGEVEGKVKENDRVGDKGYENHWDEVTYEDHNDHENAMSLNGFQPNPTQASNGNEYKNDSNAKKMNGHLFADINSATLLSMQQQKSLSDPVLLNCDQDEQLSILLQLEEEKEKLKKEKAQKELEQDPLYSMGMPVPEHISSKEQQLLGDFIEKTQCYHVEAAYGILFQAEWKLE</sequence>
<organism evidence="2 3">
    <name type="scientific">Reticulomyxa filosa</name>
    <dbReference type="NCBI Taxonomy" id="46433"/>
    <lineage>
        <taxon>Eukaryota</taxon>
        <taxon>Sar</taxon>
        <taxon>Rhizaria</taxon>
        <taxon>Retaria</taxon>
        <taxon>Foraminifera</taxon>
        <taxon>Monothalamids</taxon>
        <taxon>Reticulomyxidae</taxon>
        <taxon>Reticulomyxa</taxon>
    </lineage>
</organism>
<evidence type="ECO:0000256" key="1">
    <source>
        <dbReference type="SAM" id="Coils"/>
    </source>
</evidence>
<name>X6MZL3_RETFI</name>
<proteinExistence type="predicted"/>
<gene>
    <name evidence="2" type="ORF">RFI_18762</name>
</gene>
<comment type="caution">
    <text evidence="2">The sequence shown here is derived from an EMBL/GenBank/DDBJ whole genome shotgun (WGS) entry which is preliminary data.</text>
</comment>
<protein>
    <submittedName>
        <fullName evidence="2">Trichohyalin</fullName>
    </submittedName>
</protein>
<evidence type="ECO:0000313" key="3">
    <source>
        <dbReference type="Proteomes" id="UP000023152"/>
    </source>
</evidence>
<keyword evidence="3" id="KW-1185">Reference proteome</keyword>
<reference evidence="2 3" key="1">
    <citation type="journal article" date="2013" name="Curr. Biol.">
        <title>The Genome of the Foraminiferan Reticulomyxa filosa.</title>
        <authorList>
            <person name="Glockner G."/>
            <person name="Hulsmann N."/>
            <person name="Schleicher M."/>
            <person name="Noegel A.A."/>
            <person name="Eichinger L."/>
            <person name="Gallinger C."/>
            <person name="Pawlowski J."/>
            <person name="Sierra R."/>
            <person name="Euteneuer U."/>
            <person name="Pillet L."/>
            <person name="Moustafa A."/>
            <person name="Platzer M."/>
            <person name="Groth M."/>
            <person name="Szafranski K."/>
            <person name="Schliwa M."/>
        </authorList>
    </citation>
    <scope>NUCLEOTIDE SEQUENCE [LARGE SCALE GENOMIC DNA]</scope>
</reference>
<dbReference type="AlphaFoldDB" id="X6MZL3"/>
<feature type="non-terminal residue" evidence="2">
    <location>
        <position position="347"/>
    </location>
</feature>
<dbReference type="Proteomes" id="UP000023152">
    <property type="component" value="Unassembled WGS sequence"/>
</dbReference>
<keyword evidence="1" id="KW-0175">Coiled coil</keyword>
<feature type="coiled-coil region" evidence="1">
    <location>
        <begin position="270"/>
        <end position="297"/>
    </location>
</feature>
<accession>X6MZL3</accession>
<evidence type="ECO:0000313" key="2">
    <source>
        <dbReference type="EMBL" id="ETO18505.1"/>
    </source>
</evidence>